<gene>
    <name evidence="3" type="ORF">ACFOUT_17170</name>
</gene>
<comment type="caution">
    <text evidence="3">The sequence shown here is derived from an EMBL/GenBank/DDBJ whole genome shotgun (WGS) entry which is preliminary data.</text>
</comment>
<feature type="transmembrane region" description="Helical" evidence="1">
    <location>
        <begin position="105"/>
        <end position="123"/>
    </location>
</feature>
<accession>A0ABV8JSY9</accession>
<keyword evidence="1" id="KW-1133">Transmembrane helix</keyword>
<dbReference type="RefSeq" id="WP_192463118.1">
    <property type="nucleotide sequence ID" value="NZ_JACYFJ010000006.1"/>
</dbReference>
<evidence type="ECO:0000256" key="1">
    <source>
        <dbReference type="SAM" id="Phobius"/>
    </source>
</evidence>
<dbReference type="NCBIfam" id="NF037970">
    <property type="entry name" value="vanZ_1"/>
    <property type="match status" value="1"/>
</dbReference>
<evidence type="ECO:0000259" key="2">
    <source>
        <dbReference type="Pfam" id="PF04892"/>
    </source>
</evidence>
<dbReference type="EMBL" id="JBHSAW010000023">
    <property type="protein sequence ID" value="MFC4097620.1"/>
    <property type="molecule type" value="Genomic_DNA"/>
</dbReference>
<organism evidence="3 4">
    <name type="scientific">Euzebyella saccharophila</name>
    <dbReference type="NCBI Taxonomy" id="679664"/>
    <lineage>
        <taxon>Bacteria</taxon>
        <taxon>Pseudomonadati</taxon>
        <taxon>Bacteroidota</taxon>
        <taxon>Flavobacteriia</taxon>
        <taxon>Flavobacteriales</taxon>
        <taxon>Flavobacteriaceae</taxon>
        <taxon>Euzebyella</taxon>
    </lineage>
</organism>
<sequence>MLKKNKYKIAFISWMVFVTYSSLSSFEGVDTPGLNIPHLDKAVHFTFYFVASFLGVFCLREFSGRAISKKKVFLIAVLFAIAFGIIIEVLQYALTTDRQGDVWDAFANSIGALAGIMAVKFLFSGNSRLKWEI</sequence>
<dbReference type="Proteomes" id="UP001595814">
    <property type="component" value="Unassembled WGS sequence"/>
</dbReference>
<dbReference type="InterPro" id="IPR006976">
    <property type="entry name" value="VanZ-like"/>
</dbReference>
<evidence type="ECO:0000313" key="3">
    <source>
        <dbReference type="EMBL" id="MFC4097620.1"/>
    </source>
</evidence>
<dbReference type="PANTHER" id="PTHR28008:SF1">
    <property type="entry name" value="DOMAIN PROTEIN, PUTATIVE (AFU_ORTHOLOGUE AFUA_3G10980)-RELATED"/>
    <property type="match status" value="1"/>
</dbReference>
<name>A0ABV8JSY9_9FLAO</name>
<reference evidence="4" key="1">
    <citation type="journal article" date="2019" name="Int. J. Syst. Evol. Microbiol.">
        <title>The Global Catalogue of Microorganisms (GCM) 10K type strain sequencing project: providing services to taxonomists for standard genome sequencing and annotation.</title>
        <authorList>
            <consortium name="The Broad Institute Genomics Platform"/>
            <consortium name="The Broad Institute Genome Sequencing Center for Infectious Disease"/>
            <person name="Wu L."/>
            <person name="Ma J."/>
        </authorList>
    </citation>
    <scope>NUCLEOTIDE SEQUENCE [LARGE SCALE GENOMIC DNA]</scope>
    <source>
        <strain evidence="4">CECT 7477</strain>
    </source>
</reference>
<feature type="transmembrane region" description="Helical" evidence="1">
    <location>
        <begin position="72"/>
        <end position="93"/>
    </location>
</feature>
<proteinExistence type="predicted"/>
<keyword evidence="1" id="KW-0472">Membrane</keyword>
<evidence type="ECO:0000313" key="4">
    <source>
        <dbReference type="Proteomes" id="UP001595814"/>
    </source>
</evidence>
<dbReference type="PANTHER" id="PTHR28008">
    <property type="entry name" value="DOMAIN PROTEIN, PUTATIVE (AFU_ORTHOLOGUE AFUA_3G10980)-RELATED"/>
    <property type="match status" value="1"/>
</dbReference>
<feature type="domain" description="VanZ-like" evidence="2">
    <location>
        <begin position="30"/>
        <end position="122"/>
    </location>
</feature>
<keyword evidence="4" id="KW-1185">Reference proteome</keyword>
<feature type="transmembrane region" description="Helical" evidence="1">
    <location>
        <begin position="42"/>
        <end position="60"/>
    </location>
</feature>
<dbReference type="Pfam" id="PF04892">
    <property type="entry name" value="VanZ"/>
    <property type="match status" value="1"/>
</dbReference>
<protein>
    <submittedName>
        <fullName evidence="3">VanZ family protein</fullName>
    </submittedName>
</protein>
<keyword evidence="1" id="KW-0812">Transmembrane</keyword>